<feature type="transmembrane region" description="Helical" evidence="1">
    <location>
        <begin position="916"/>
        <end position="935"/>
    </location>
</feature>
<comment type="caution">
    <text evidence="2">The sequence shown here is derived from an EMBL/GenBank/DDBJ whole genome shotgun (WGS) entry which is preliminary data.</text>
</comment>
<proteinExistence type="predicted"/>
<keyword evidence="1" id="KW-0472">Membrane</keyword>
<accession>A0A814MRI8</accession>
<keyword evidence="3" id="KW-1185">Reference proteome</keyword>
<name>A0A814MRI8_ADIRI</name>
<feature type="transmembrane region" description="Helical" evidence="1">
    <location>
        <begin position="482"/>
        <end position="500"/>
    </location>
</feature>
<sequence>MNESASPSCFVATYSYLIRKIREFNLFSSNPFWTPSLNLSEQILSTRLFLLFLFISLLSVITYTSLIIRTHSITLDKFTRDDFEQLQSQYPTTINVPCTQAANPYYKFTQLSARFHPVCSSPFVETQWISSLFLPNQTFDNALDFRTFSFAQFQSLALLCQIAIQAVNDGLRTFNSTHLVTGQVFSRAEFNEIVDVVTSNFQANLIENENRTANAIHSSITQSGFMSALRTNYFFQSKNSRDSFLIYSELYLRKDSKASCNCRLEENQCTHPAYLFPNATLAKFDKLSMSDATAGIKMPGLMAGCLPMESLRRSTLECLYDQACIDLLAVQPNISRPGPLTKSEKFPVNLTVGTMFDESLFIESWENRTSFEDYFTLCAPRSLTYTYEGRFRLAALVAMSISAFGGLVVLWDLVTPVFVKIWYLLKPKDKPSTHSSEKTPSISKKRAFTSYVRRRIQTFNLFPPDDENDIEEERVGIISTRLYIFFLLFGLIILGFYTSFVQRTQTYTTTSPTIFEYKQLRARHSSTLVCTCSRFSMSYGRFMSISPQYHPICSSKFITKTWLSYFELFEVNLNSTFFIGRDFRISGQSFFTIMRALCQTAKETVEHAIRSFYSRRFVTVNILSNKRFQDQTKQRLKQFEQETKAYYVNLPELLRSSFHINHLITSSLTSAAFSSIFDNQTSQWMPTFYSQDIYNSSCSCAISSQCVRSQGFYLQNDNDNLHPKVIIPGLYHGCYTIDSIYLSNLECLFDKMCLQLLIDMYHYDVGDLLQPLDAQIRAIESLKSEESGFAPNTTIGTLVSQLFIEDWGTSGNYTAYFERCLPKECTYSLVGRFDWTYMIATMLGFYGGLGAILDIILPHIVRFLRRRWKNRRTVTPDQQVTSSSFCQSIRSMNLFSSKESSTNVQMKREEIIVTRMYMVVFILSLIAVLLYAGPFTEETQTTVINSPTSDIVNHLHSRNISTLSCPCSTAAVRYSKFLSITPEYNSICSSDYVKPSYLISLVEKKDPISIQIATHYSILSSLCHQAQRIVKRTLDTFSSRELVSAEAMANQAFLTQVESLQSTIISQMPADYRRTITLITRSFGVNHLLNVFTKNWRLQYTDESENYVMKTYPYRFPSSNCTCALSYDCTEEVLENIVSGCFPFDGFRLSKLDDNNMTYGDLSEQLFVETWKNRSNYTAYFQACRPLECRYTLPDRNNPTRMLMTTLGIYGGLSLAMRLIFGQSLESYRWWSGRHSKPQAELWFPNPMTA</sequence>
<dbReference type="Proteomes" id="UP000663828">
    <property type="component" value="Unassembled WGS sequence"/>
</dbReference>
<organism evidence="2 3">
    <name type="scientific">Adineta ricciae</name>
    <name type="common">Rotifer</name>
    <dbReference type="NCBI Taxonomy" id="249248"/>
    <lineage>
        <taxon>Eukaryota</taxon>
        <taxon>Metazoa</taxon>
        <taxon>Spiralia</taxon>
        <taxon>Gnathifera</taxon>
        <taxon>Rotifera</taxon>
        <taxon>Eurotatoria</taxon>
        <taxon>Bdelloidea</taxon>
        <taxon>Adinetida</taxon>
        <taxon>Adinetidae</taxon>
        <taxon>Adineta</taxon>
    </lineage>
</organism>
<reference evidence="2" key="1">
    <citation type="submission" date="2021-02" db="EMBL/GenBank/DDBJ databases">
        <authorList>
            <person name="Nowell W R."/>
        </authorList>
    </citation>
    <scope>NUCLEOTIDE SEQUENCE</scope>
</reference>
<feature type="transmembrane region" description="Helical" evidence="1">
    <location>
        <begin position="393"/>
        <end position="419"/>
    </location>
</feature>
<feature type="transmembrane region" description="Helical" evidence="1">
    <location>
        <begin position="48"/>
        <end position="68"/>
    </location>
</feature>
<feature type="transmembrane region" description="Helical" evidence="1">
    <location>
        <begin position="835"/>
        <end position="861"/>
    </location>
</feature>
<dbReference type="AlphaFoldDB" id="A0A814MRI8"/>
<protein>
    <submittedName>
        <fullName evidence="2">Uncharacterized protein</fullName>
    </submittedName>
</protein>
<gene>
    <name evidence="2" type="ORF">XAT740_LOCUS17276</name>
</gene>
<dbReference type="EMBL" id="CAJNOR010001123">
    <property type="protein sequence ID" value="CAF1080125.1"/>
    <property type="molecule type" value="Genomic_DNA"/>
</dbReference>
<evidence type="ECO:0000313" key="2">
    <source>
        <dbReference type="EMBL" id="CAF1080125.1"/>
    </source>
</evidence>
<keyword evidence="1" id="KW-0812">Transmembrane</keyword>
<evidence type="ECO:0000313" key="3">
    <source>
        <dbReference type="Proteomes" id="UP000663828"/>
    </source>
</evidence>
<evidence type="ECO:0000256" key="1">
    <source>
        <dbReference type="SAM" id="Phobius"/>
    </source>
</evidence>
<keyword evidence="1" id="KW-1133">Transmembrane helix</keyword>